<name>A0A7R9KX80_9ACAR</name>
<proteinExistence type="predicted"/>
<sequence>MNRYCVQSMIEEELDKKLQGFNYHMEYKQNPNYFKDMHITRGFDKANTDEIISSMSKLYGNSKSAAHYIGLIKEHGQIVKGCNNNDGSHFIRDYFTKAMVAASRPDTLFTMSHIKWYYIDEMLREVIRFQHLRKHEVLPNYLHMQNILKPLLNYINSLPVNNYVQSVTEMALDKKLTVFC</sequence>
<reference evidence="1" key="1">
    <citation type="submission" date="2020-11" db="EMBL/GenBank/DDBJ databases">
        <authorList>
            <person name="Tran Van P."/>
        </authorList>
    </citation>
    <scope>NUCLEOTIDE SEQUENCE</scope>
</reference>
<evidence type="ECO:0000313" key="2">
    <source>
        <dbReference type="Proteomes" id="UP000759131"/>
    </source>
</evidence>
<dbReference type="AlphaFoldDB" id="A0A7R9KX80"/>
<dbReference type="EMBL" id="CAJPIZ010008985">
    <property type="protein sequence ID" value="CAG2111517.1"/>
    <property type="molecule type" value="Genomic_DNA"/>
</dbReference>
<gene>
    <name evidence="1" type="ORF">OSB1V03_LOCUS11497</name>
</gene>
<dbReference type="Proteomes" id="UP000759131">
    <property type="component" value="Unassembled WGS sequence"/>
</dbReference>
<organism evidence="1">
    <name type="scientific">Medioppia subpectinata</name>
    <dbReference type="NCBI Taxonomy" id="1979941"/>
    <lineage>
        <taxon>Eukaryota</taxon>
        <taxon>Metazoa</taxon>
        <taxon>Ecdysozoa</taxon>
        <taxon>Arthropoda</taxon>
        <taxon>Chelicerata</taxon>
        <taxon>Arachnida</taxon>
        <taxon>Acari</taxon>
        <taxon>Acariformes</taxon>
        <taxon>Sarcoptiformes</taxon>
        <taxon>Oribatida</taxon>
        <taxon>Brachypylina</taxon>
        <taxon>Oppioidea</taxon>
        <taxon>Oppiidae</taxon>
        <taxon>Medioppia</taxon>
    </lineage>
</organism>
<dbReference type="EMBL" id="OC863560">
    <property type="protein sequence ID" value="CAD7631087.1"/>
    <property type="molecule type" value="Genomic_DNA"/>
</dbReference>
<evidence type="ECO:0000313" key="1">
    <source>
        <dbReference type="EMBL" id="CAD7631087.1"/>
    </source>
</evidence>
<keyword evidence="2" id="KW-1185">Reference proteome</keyword>
<protein>
    <submittedName>
        <fullName evidence="1">Uncharacterized protein</fullName>
    </submittedName>
</protein>
<accession>A0A7R9KX80</accession>